<feature type="region of interest" description="Disordered" evidence="1">
    <location>
        <begin position="42"/>
        <end position="68"/>
    </location>
</feature>
<dbReference type="OrthoDB" id="3785918at2759"/>
<protein>
    <submittedName>
        <fullName evidence="2">Uncharacterized protein</fullName>
    </submittedName>
</protein>
<dbReference type="EMBL" id="MU001494">
    <property type="protein sequence ID" value="KAF2449503.1"/>
    <property type="molecule type" value="Genomic_DNA"/>
</dbReference>
<accession>A0A9P4PUD5</accession>
<proteinExistence type="predicted"/>
<gene>
    <name evidence="2" type="ORF">P171DRAFT_404797</name>
</gene>
<comment type="caution">
    <text evidence="2">The sequence shown here is derived from an EMBL/GenBank/DDBJ whole genome shotgun (WGS) entry which is preliminary data.</text>
</comment>
<dbReference type="Proteomes" id="UP000799764">
    <property type="component" value="Unassembled WGS sequence"/>
</dbReference>
<reference evidence="2" key="1">
    <citation type="journal article" date="2020" name="Stud. Mycol.">
        <title>101 Dothideomycetes genomes: a test case for predicting lifestyles and emergence of pathogens.</title>
        <authorList>
            <person name="Haridas S."/>
            <person name="Albert R."/>
            <person name="Binder M."/>
            <person name="Bloem J."/>
            <person name="Labutti K."/>
            <person name="Salamov A."/>
            <person name="Andreopoulos B."/>
            <person name="Baker S."/>
            <person name="Barry K."/>
            <person name="Bills G."/>
            <person name="Bluhm B."/>
            <person name="Cannon C."/>
            <person name="Castanera R."/>
            <person name="Culley D."/>
            <person name="Daum C."/>
            <person name="Ezra D."/>
            <person name="Gonzalez J."/>
            <person name="Henrissat B."/>
            <person name="Kuo A."/>
            <person name="Liang C."/>
            <person name="Lipzen A."/>
            <person name="Lutzoni F."/>
            <person name="Magnuson J."/>
            <person name="Mondo S."/>
            <person name="Nolan M."/>
            <person name="Ohm R."/>
            <person name="Pangilinan J."/>
            <person name="Park H.-J."/>
            <person name="Ramirez L."/>
            <person name="Alfaro M."/>
            <person name="Sun H."/>
            <person name="Tritt A."/>
            <person name="Yoshinaga Y."/>
            <person name="Zwiers L.-H."/>
            <person name="Turgeon B."/>
            <person name="Goodwin S."/>
            <person name="Spatafora J."/>
            <person name="Crous P."/>
            <person name="Grigoriev I."/>
        </authorList>
    </citation>
    <scope>NUCLEOTIDE SEQUENCE</scope>
    <source>
        <strain evidence="2">CBS 690.94</strain>
    </source>
</reference>
<evidence type="ECO:0000256" key="1">
    <source>
        <dbReference type="SAM" id="MobiDB-lite"/>
    </source>
</evidence>
<keyword evidence="3" id="KW-1185">Reference proteome</keyword>
<name>A0A9P4PUD5_9PLEO</name>
<dbReference type="AlphaFoldDB" id="A0A9P4PUD5"/>
<evidence type="ECO:0000313" key="2">
    <source>
        <dbReference type="EMBL" id="KAF2449503.1"/>
    </source>
</evidence>
<feature type="compositionally biased region" description="Low complexity" evidence="1">
    <location>
        <begin position="42"/>
        <end position="58"/>
    </location>
</feature>
<evidence type="ECO:0000313" key="3">
    <source>
        <dbReference type="Proteomes" id="UP000799764"/>
    </source>
</evidence>
<sequence>MYPRHAPQQLAGVNNLWFQIRESTLIIYCEFSPKALLKSIRPPHSISSPSQHSTSKIQPYDSRSSNGPWRRKRLPLVGSILSKMSISTSDVVREAFSLDTFPKFIHLYDHAKSLHRLHGKYTALSDPIIFARATHSTPTYEPPSEEDLAYSFAAAQDAIHTMQPAGPAKDDLQLFKLLWNTAIDVIEKVLGDSNLDLEVYAWGIVGLAAGYMHPETTSLADKEKVAAYQFRLQAALKSLPSLTSPHNDRASGVSPEQRAYMLTKARREVHVCSNLLLQQFRNDGWTGIKWYHGLAVAERWIGNPTFARVVTEEEEEEEEEVQDVLDESV</sequence>
<organism evidence="2 3">
    <name type="scientific">Karstenula rhodostoma CBS 690.94</name>
    <dbReference type="NCBI Taxonomy" id="1392251"/>
    <lineage>
        <taxon>Eukaryota</taxon>
        <taxon>Fungi</taxon>
        <taxon>Dikarya</taxon>
        <taxon>Ascomycota</taxon>
        <taxon>Pezizomycotina</taxon>
        <taxon>Dothideomycetes</taxon>
        <taxon>Pleosporomycetidae</taxon>
        <taxon>Pleosporales</taxon>
        <taxon>Massarineae</taxon>
        <taxon>Didymosphaeriaceae</taxon>
        <taxon>Karstenula</taxon>
    </lineage>
</organism>